<feature type="domain" description="Zinc-ribbon" evidence="1">
    <location>
        <begin position="4"/>
        <end position="92"/>
    </location>
</feature>
<dbReference type="EMBL" id="JBHULV010000008">
    <property type="protein sequence ID" value="MFD2730431.1"/>
    <property type="molecule type" value="Genomic_DNA"/>
</dbReference>
<comment type="caution">
    <text evidence="2">The sequence shown here is derived from an EMBL/GenBank/DDBJ whole genome shotgun (WGS) entry which is preliminary data.</text>
</comment>
<accession>A0ABW5TQP1</accession>
<dbReference type="Pfam" id="PF10005">
    <property type="entry name" value="Zn_ribbon_DZR_6"/>
    <property type="match status" value="1"/>
</dbReference>
<reference evidence="3" key="1">
    <citation type="journal article" date="2019" name="Int. J. Syst. Evol. Microbiol.">
        <title>The Global Catalogue of Microorganisms (GCM) 10K type strain sequencing project: providing services to taxonomists for standard genome sequencing and annotation.</title>
        <authorList>
            <consortium name="The Broad Institute Genomics Platform"/>
            <consortium name="The Broad Institute Genome Sequencing Center for Infectious Disease"/>
            <person name="Wu L."/>
            <person name="Ma J."/>
        </authorList>
    </citation>
    <scope>NUCLEOTIDE SEQUENCE [LARGE SCALE GENOMIC DNA]</scope>
    <source>
        <strain evidence="3">KCTC 42456</strain>
    </source>
</reference>
<dbReference type="Proteomes" id="UP001597546">
    <property type="component" value="Unassembled WGS sequence"/>
</dbReference>
<dbReference type="InterPro" id="IPR031321">
    <property type="entry name" value="UCP012641"/>
</dbReference>
<organism evidence="2 3">
    <name type="scientific">Pedobacter alpinus</name>
    <dbReference type="NCBI Taxonomy" id="1590643"/>
    <lineage>
        <taxon>Bacteria</taxon>
        <taxon>Pseudomonadati</taxon>
        <taxon>Bacteroidota</taxon>
        <taxon>Sphingobacteriia</taxon>
        <taxon>Sphingobacteriales</taxon>
        <taxon>Sphingobacteriaceae</taxon>
        <taxon>Pedobacter</taxon>
    </lineage>
</organism>
<dbReference type="Gene3D" id="3.40.390.70">
    <property type="match status" value="1"/>
</dbReference>
<evidence type="ECO:0000259" key="1">
    <source>
        <dbReference type="Pfam" id="PF10005"/>
    </source>
</evidence>
<proteinExistence type="predicted"/>
<protein>
    <submittedName>
        <fullName evidence="2">Zinc-binding metallopeptidase</fullName>
    </submittedName>
</protein>
<name>A0ABW5TQP1_9SPHI</name>
<dbReference type="Pfam" id="PF15887">
    <property type="entry name" value="Peptidase_Mx"/>
    <property type="match status" value="1"/>
</dbReference>
<keyword evidence="3" id="KW-1185">Reference proteome</keyword>
<dbReference type="InterPro" id="IPR011201">
    <property type="entry name" value="Zinc-ribbon_6_bact"/>
</dbReference>
<dbReference type="PIRSF" id="PIRSF012641">
    <property type="entry name" value="UCP012641"/>
    <property type="match status" value="1"/>
</dbReference>
<evidence type="ECO:0000313" key="3">
    <source>
        <dbReference type="Proteomes" id="UP001597546"/>
    </source>
</evidence>
<evidence type="ECO:0000313" key="2">
    <source>
        <dbReference type="EMBL" id="MFD2730431.1"/>
    </source>
</evidence>
<gene>
    <name evidence="2" type="ORF">ACFSSE_01835</name>
</gene>
<sequence length="350" mass="40809">MKIFQCGFCNHPLYFENVQCESCGHLSGYRDADLKMLTFNPANSKFVADGENKGYKYCKNKTYEICNWVLDENDEAEFCSACQLNRTIPNLAEAENFDKWRNLEIAKHRLVYQLHKIGLELPSKLAEKRGLCFDFVAKQNNPNLMTGHADGVITILLSEADSVLREQTRRQLREPYRTLIGHLRHEVGHYFWDQLIFTKQDELNQFRQVFGDERENYSFALQNYYANGAPANWQLSFISKYAASHPWEDWAETWAHYLHIMDMVETAYFFNLQVAPNDMQQKMNTTATFDPYTKNDFDAVINTCVPLSFAMNSINRAMGIPDVYPFVISPLVVEKMRFIHKLLLPFRVLI</sequence>
<dbReference type="RefSeq" id="WP_379040822.1">
    <property type="nucleotide sequence ID" value="NZ_JBHSKW010000005.1"/>
</dbReference>